<evidence type="ECO:0000256" key="8">
    <source>
        <dbReference type="SAM" id="Phobius"/>
    </source>
</evidence>
<reference evidence="10 11" key="1">
    <citation type="submission" date="2019-06" db="EMBL/GenBank/DDBJ databases">
        <authorList>
            <person name="Li M."/>
        </authorList>
    </citation>
    <scope>NUCLEOTIDE SEQUENCE [LARGE SCALE GENOMIC DNA]</scope>
    <source>
        <strain evidence="10 11">BGMRC6574</strain>
    </source>
</reference>
<dbReference type="CDD" id="cd07989">
    <property type="entry name" value="LPLAT_AGPAT-like"/>
    <property type="match status" value="1"/>
</dbReference>
<evidence type="ECO:0000256" key="2">
    <source>
        <dbReference type="ARBA" id="ARBA00022679"/>
    </source>
</evidence>
<dbReference type="InterPro" id="IPR002123">
    <property type="entry name" value="Plipid/glycerol_acylTrfase"/>
</dbReference>
<comment type="caution">
    <text evidence="10">The sequence shown here is derived from an EMBL/GenBank/DDBJ whole genome shotgun (WGS) entry which is preliminary data.</text>
</comment>
<evidence type="ECO:0000256" key="4">
    <source>
        <dbReference type="ARBA" id="ARBA00022989"/>
    </source>
</evidence>
<evidence type="ECO:0000313" key="11">
    <source>
        <dbReference type="Proteomes" id="UP000320314"/>
    </source>
</evidence>
<evidence type="ECO:0000256" key="1">
    <source>
        <dbReference type="ARBA" id="ARBA00004370"/>
    </source>
</evidence>
<evidence type="ECO:0000313" key="10">
    <source>
        <dbReference type="EMBL" id="TPW28332.1"/>
    </source>
</evidence>
<keyword evidence="3 8" id="KW-0812">Transmembrane</keyword>
<accession>A0A506U1T5</accession>
<dbReference type="PANTHER" id="PTHR23063">
    <property type="entry name" value="PHOSPHOLIPID ACYLTRANSFERASE"/>
    <property type="match status" value="1"/>
</dbReference>
<name>A0A506U1T5_9HYPH</name>
<proteinExistence type="predicted"/>
<protein>
    <submittedName>
        <fullName evidence="10">1-acyl-sn-glycerol-3-phosphate acyltransferase</fullName>
    </submittedName>
</protein>
<keyword evidence="11" id="KW-1185">Reference proteome</keyword>
<dbReference type="PANTHER" id="PTHR23063:SF52">
    <property type="entry name" value="LYSOPHOSPHATIDYLCHOLINE ACYLTRANSFERASE"/>
    <property type="match status" value="1"/>
</dbReference>
<dbReference type="RefSeq" id="WP_141166763.1">
    <property type="nucleotide sequence ID" value="NZ_VHLH01000015.1"/>
</dbReference>
<keyword evidence="5" id="KW-0443">Lipid metabolism</keyword>
<dbReference type="Pfam" id="PF01553">
    <property type="entry name" value="Acyltransferase"/>
    <property type="match status" value="1"/>
</dbReference>
<sequence length="269" mass="29766">MANRLANALIWIRIGLVVLVLATTTLVLLPIQLVAIRFELPVRRRLPRWWHRVARRAIGVRVHLHGLPAKGRPLLLASNHVSWLDITVLGSVADVAYIAKSEVRNWPIFGLFARLQRSVFIERSDKRGTGRQISDVAQRLKAGEIVVLFAEGTTSDGNAVLDFKSSLFGAASATLPFAEEGVVLVQPVAIAYTRVHGMAMGRYHRTLAAWPGDVEMIPSLLGVLREGAIDVDVSFGAPVRFTEESRRKTVAREAETAVRRMMAARLRGR</sequence>
<dbReference type="GO" id="GO:0006629">
    <property type="term" value="P:lipid metabolic process"/>
    <property type="evidence" value="ECO:0007669"/>
    <property type="project" value="UniProtKB-KW"/>
</dbReference>
<evidence type="ECO:0000259" key="9">
    <source>
        <dbReference type="SMART" id="SM00563"/>
    </source>
</evidence>
<dbReference type="SMART" id="SM00563">
    <property type="entry name" value="PlsC"/>
    <property type="match status" value="1"/>
</dbReference>
<feature type="domain" description="Phospholipid/glycerol acyltransferase" evidence="9">
    <location>
        <begin position="74"/>
        <end position="193"/>
    </location>
</feature>
<evidence type="ECO:0000256" key="7">
    <source>
        <dbReference type="ARBA" id="ARBA00023315"/>
    </source>
</evidence>
<dbReference type="Proteomes" id="UP000320314">
    <property type="component" value="Unassembled WGS sequence"/>
</dbReference>
<organism evidence="10 11">
    <name type="scientific">Pararhizobium mangrovi</name>
    <dbReference type="NCBI Taxonomy" id="2590452"/>
    <lineage>
        <taxon>Bacteria</taxon>
        <taxon>Pseudomonadati</taxon>
        <taxon>Pseudomonadota</taxon>
        <taxon>Alphaproteobacteria</taxon>
        <taxon>Hyphomicrobiales</taxon>
        <taxon>Rhizobiaceae</taxon>
        <taxon>Rhizobium/Agrobacterium group</taxon>
        <taxon>Pararhizobium</taxon>
    </lineage>
</organism>
<comment type="subcellular location">
    <subcellularLocation>
        <location evidence="1">Membrane</location>
    </subcellularLocation>
</comment>
<keyword evidence="4 8" id="KW-1133">Transmembrane helix</keyword>
<evidence type="ECO:0000256" key="5">
    <source>
        <dbReference type="ARBA" id="ARBA00023098"/>
    </source>
</evidence>
<dbReference type="EMBL" id="VHLH01000015">
    <property type="protein sequence ID" value="TPW28332.1"/>
    <property type="molecule type" value="Genomic_DNA"/>
</dbReference>
<feature type="transmembrane region" description="Helical" evidence="8">
    <location>
        <begin position="12"/>
        <end position="36"/>
    </location>
</feature>
<dbReference type="GO" id="GO:0016020">
    <property type="term" value="C:membrane"/>
    <property type="evidence" value="ECO:0007669"/>
    <property type="project" value="UniProtKB-SubCell"/>
</dbReference>
<dbReference type="AlphaFoldDB" id="A0A506U1T5"/>
<keyword evidence="6 8" id="KW-0472">Membrane</keyword>
<evidence type="ECO:0000256" key="3">
    <source>
        <dbReference type="ARBA" id="ARBA00022692"/>
    </source>
</evidence>
<evidence type="ECO:0000256" key="6">
    <source>
        <dbReference type="ARBA" id="ARBA00023136"/>
    </source>
</evidence>
<dbReference type="OrthoDB" id="9806880at2"/>
<keyword evidence="2 10" id="KW-0808">Transferase</keyword>
<keyword evidence="7 10" id="KW-0012">Acyltransferase</keyword>
<dbReference type="SUPFAM" id="SSF69593">
    <property type="entry name" value="Glycerol-3-phosphate (1)-acyltransferase"/>
    <property type="match status" value="1"/>
</dbReference>
<gene>
    <name evidence="10" type="ORF">FJU11_09240</name>
</gene>
<dbReference type="GO" id="GO:0016746">
    <property type="term" value="F:acyltransferase activity"/>
    <property type="evidence" value="ECO:0007669"/>
    <property type="project" value="UniProtKB-KW"/>
</dbReference>